<dbReference type="PANTHER" id="PTHR22642">
    <property type="entry name" value="IMIDAZOLONEPROPIONASE"/>
    <property type="match status" value="1"/>
</dbReference>
<accession>A0A078KPK0</accession>
<keyword evidence="1" id="KW-0732">Signal</keyword>
<feature type="domain" description="Amidohydrolase 3" evidence="2">
    <location>
        <begin position="84"/>
        <end position="577"/>
    </location>
</feature>
<evidence type="ECO:0000313" key="4">
    <source>
        <dbReference type="Proteomes" id="UP000044071"/>
    </source>
</evidence>
<organism evidence="3 4">
    <name type="scientific">Legionella massiliensis</name>
    <dbReference type="NCBI Taxonomy" id="1034943"/>
    <lineage>
        <taxon>Bacteria</taxon>
        <taxon>Pseudomonadati</taxon>
        <taxon>Pseudomonadota</taxon>
        <taxon>Gammaproteobacteria</taxon>
        <taxon>Legionellales</taxon>
        <taxon>Legionellaceae</taxon>
        <taxon>Legionella</taxon>
    </lineage>
</organism>
<reference evidence="3 4" key="1">
    <citation type="submission" date="2014-06" db="EMBL/GenBank/DDBJ databases">
        <authorList>
            <person name="Urmite Genomes Urmite Genomes"/>
        </authorList>
    </citation>
    <scope>NUCLEOTIDE SEQUENCE [LARGE SCALE GENOMIC DNA]</scope>
</reference>
<evidence type="ECO:0000313" key="3">
    <source>
        <dbReference type="EMBL" id="CDZ76335.1"/>
    </source>
</evidence>
<dbReference type="InterPro" id="IPR013108">
    <property type="entry name" value="Amidohydro_3"/>
</dbReference>
<feature type="chain" id="PRO_5009743945" evidence="1">
    <location>
        <begin position="25"/>
        <end position="582"/>
    </location>
</feature>
<dbReference type="eggNOG" id="COG1574">
    <property type="taxonomic scope" value="Bacteria"/>
</dbReference>
<evidence type="ECO:0000259" key="2">
    <source>
        <dbReference type="Pfam" id="PF07969"/>
    </source>
</evidence>
<dbReference type="InterPro" id="IPR011059">
    <property type="entry name" value="Metal-dep_hydrolase_composite"/>
</dbReference>
<dbReference type="GO" id="GO:0016810">
    <property type="term" value="F:hydrolase activity, acting on carbon-nitrogen (but not peptide) bonds"/>
    <property type="evidence" value="ECO:0007669"/>
    <property type="project" value="InterPro"/>
</dbReference>
<dbReference type="AlphaFoldDB" id="A0A078KPK0"/>
<dbReference type="Gene3D" id="2.30.40.10">
    <property type="entry name" value="Urease, subunit C, domain 1"/>
    <property type="match status" value="1"/>
</dbReference>
<dbReference type="RefSeq" id="WP_052403098.1">
    <property type="nucleotide sequence ID" value="NZ_CCVW01000001.1"/>
</dbReference>
<proteinExistence type="predicted"/>
<feature type="signal peptide" evidence="1">
    <location>
        <begin position="1"/>
        <end position="24"/>
    </location>
</feature>
<dbReference type="InterPro" id="IPR032466">
    <property type="entry name" value="Metal_Hydrolase"/>
</dbReference>
<evidence type="ECO:0000256" key="1">
    <source>
        <dbReference type="SAM" id="SignalP"/>
    </source>
</evidence>
<dbReference type="Gene3D" id="3.10.310.70">
    <property type="match status" value="1"/>
</dbReference>
<dbReference type="SUPFAM" id="SSF51556">
    <property type="entry name" value="Metallo-dependent hydrolases"/>
    <property type="match status" value="1"/>
</dbReference>
<dbReference type="Gene3D" id="3.20.20.140">
    <property type="entry name" value="Metal-dependent hydrolases"/>
    <property type="match status" value="1"/>
</dbReference>
<dbReference type="SUPFAM" id="SSF51338">
    <property type="entry name" value="Composite domain of metallo-dependent hydrolases"/>
    <property type="match status" value="1"/>
</dbReference>
<dbReference type="Proteomes" id="UP000044071">
    <property type="component" value="Unassembled WGS sequence"/>
</dbReference>
<dbReference type="Pfam" id="PF07969">
    <property type="entry name" value="Amidohydro_3"/>
    <property type="match status" value="1"/>
</dbReference>
<dbReference type="CDD" id="cd01300">
    <property type="entry name" value="YtcJ_like"/>
    <property type="match status" value="1"/>
</dbReference>
<sequence>MQGSHYKFAFLLCCCIGFFNESYATQPAVTIYVAKKIITMDPIQPEASAVAVKEGKIFSVGTLQEMKTWMKPGSYKVDSHFANHFLTPGLIESHSHLTLLTILMSQPYVGYWDYPGFNGTTIPAAKSKAEILARLKAENKRLTNPKTVLFAWGYDPLSLKDQTLCAEDLDKVSKTRAIFVLHASDQIAYVNSVLLKNLDYNAQSKLTGVLKGPNGQPTGVLKEMAAIGPALKTFYHQLFTEESFRQSLYSLADTAQHLGLTTFSDLMFGGSGEKLMVPILEQAAKDPNFPERMVLVYNGELLYNLETRNAGTGIRHLRHLMALNSTNLNFGHVKFVSDGSIEGLTARLDWPGYINGKSNGVFNATTEALEKKVLPFWEAGFPIHIHSNGDQAITAVLNSLQYLQNFAPRTPTLFTIEHSQMANATQLKLAQDLGAYINLLTNHLYYWGDQYYSFVLGPDRTNRLDNAAEAKRQGLIFSLHSDSPVTPLGPLYSMWTAMNRVTASGRVLNASQRISAEDALRAVTINAAYLLNLQNEIGSIEIGKRADFTVLARDPLTEPSMTIKDIPVLATVQNGRVFTVRG</sequence>
<name>A0A078KPK0_9GAMM</name>
<protein>
    <submittedName>
        <fullName evidence="3">N-substituted formamide deformylase</fullName>
    </submittedName>
</protein>
<dbReference type="PANTHER" id="PTHR22642:SF2">
    <property type="entry name" value="PROTEIN LONG AFTER FAR-RED 3"/>
    <property type="match status" value="1"/>
</dbReference>
<dbReference type="EMBL" id="CCSB01000001">
    <property type="protein sequence ID" value="CDZ76335.1"/>
    <property type="molecule type" value="Genomic_DNA"/>
</dbReference>
<keyword evidence="4" id="KW-1185">Reference proteome</keyword>
<gene>
    <name evidence="3" type="primary">nfdA_1</name>
    <name evidence="3" type="ORF">BN59_00602</name>
</gene>
<dbReference type="InterPro" id="IPR033932">
    <property type="entry name" value="YtcJ-like"/>
</dbReference>